<dbReference type="PANTHER" id="PTHR30480">
    <property type="entry name" value="BETA-HEXOSAMINIDASE-RELATED"/>
    <property type="match status" value="1"/>
</dbReference>
<evidence type="ECO:0000256" key="1">
    <source>
        <dbReference type="ARBA" id="ARBA00005336"/>
    </source>
</evidence>
<evidence type="ECO:0000259" key="5">
    <source>
        <dbReference type="Pfam" id="PF00933"/>
    </source>
</evidence>
<dbReference type="PANTHER" id="PTHR30480:SF16">
    <property type="entry name" value="GLYCOSIDE HYDROLASE FAMILY 3 DOMAIN PROTEIN"/>
    <property type="match status" value="1"/>
</dbReference>
<dbReference type="GO" id="GO:0009254">
    <property type="term" value="P:peptidoglycan turnover"/>
    <property type="evidence" value="ECO:0007669"/>
    <property type="project" value="TreeGrafter"/>
</dbReference>
<feature type="chain" id="PRO_5012758568" evidence="4">
    <location>
        <begin position="24"/>
        <end position="380"/>
    </location>
</feature>
<keyword evidence="2 6" id="KW-0378">Hydrolase</keyword>
<dbReference type="SUPFAM" id="SSF51445">
    <property type="entry name" value="(Trans)glycosidases"/>
    <property type="match status" value="1"/>
</dbReference>
<gene>
    <name evidence="6" type="ORF">KL86DPRO_11264</name>
</gene>
<feature type="domain" description="Glycoside hydrolase family 3 N-terminal" evidence="5">
    <location>
        <begin position="39"/>
        <end position="373"/>
    </location>
</feature>
<dbReference type="InterPro" id="IPR050226">
    <property type="entry name" value="NagZ_Beta-hexosaminidase"/>
</dbReference>
<organism evidence="6">
    <name type="scientific">uncultured delta proteobacterium</name>
    <dbReference type="NCBI Taxonomy" id="34034"/>
    <lineage>
        <taxon>Bacteria</taxon>
        <taxon>Deltaproteobacteria</taxon>
        <taxon>environmental samples</taxon>
    </lineage>
</organism>
<evidence type="ECO:0000256" key="4">
    <source>
        <dbReference type="SAM" id="SignalP"/>
    </source>
</evidence>
<proteinExistence type="inferred from homology"/>
<dbReference type="GO" id="GO:0005975">
    <property type="term" value="P:carbohydrate metabolic process"/>
    <property type="evidence" value="ECO:0007669"/>
    <property type="project" value="InterPro"/>
</dbReference>
<keyword evidence="4" id="KW-0732">Signal</keyword>
<dbReference type="InterPro" id="IPR017853">
    <property type="entry name" value="GH"/>
</dbReference>
<dbReference type="AlphaFoldDB" id="A0A212JE57"/>
<evidence type="ECO:0000313" key="6">
    <source>
        <dbReference type="EMBL" id="SBV97717.1"/>
    </source>
</evidence>
<dbReference type="InterPro" id="IPR001764">
    <property type="entry name" value="Glyco_hydro_3_N"/>
</dbReference>
<dbReference type="Gene3D" id="3.20.20.300">
    <property type="entry name" value="Glycoside hydrolase, family 3, N-terminal domain"/>
    <property type="match status" value="1"/>
</dbReference>
<dbReference type="Pfam" id="PF00933">
    <property type="entry name" value="Glyco_hydro_3"/>
    <property type="match status" value="1"/>
</dbReference>
<evidence type="ECO:0000256" key="2">
    <source>
        <dbReference type="ARBA" id="ARBA00022801"/>
    </source>
</evidence>
<comment type="similarity">
    <text evidence="1">Belongs to the glycosyl hydrolase 3 family.</text>
</comment>
<keyword evidence="3" id="KW-0326">Glycosidase</keyword>
<reference evidence="6" key="1">
    <citation type="submission" date="2016-04" db="EMBL/GenBank/DDBJ databases">
        <authorList>
            <person name="Evans L.H."/>
            <person name="Alamgir A."/>
            <person name="Owens N."/>
            <person name="Weber N.D."/>
            <person name="Virtaneva K."/>
            <person name="Barbian K."/>
            <person name="Babar A."/>
            <person name="Rosenke K."/>
        </authorList>
    </citation>
    <scope>NUCLEOTIDE SEQUENCE</scope>
    <source>
        <strain evidence="6">86</strain>
    </source>
</reference>
<sequence length="380" mass="41134">MRILSFFCRILTVLALTALPANAAAKQPAGALPQSLPLEAMVGQMIMVGFRGDGASPNVPEMRTVLEDIRAGRVGGVIFFDRDWQTKKRGRNVTSVAQVTKLCALLQAEAPIPLFIAVDQEGGRVQRLRPDHGFAATPTAWELGKQTPAETEKAAVTMGSALRRIGINVNFAPVADIAIHPESPAIGALGRAFSSEPAVAAEHAAAFMAGLTKTKIIGSYKHFPGHGSAVADSHHKLTDITATWREDELTLYKTLPPNGPFMVMTGHLMHTGFDARYPASLSEKITTGLLRNKLGWRGVVVTDDLEMEAINLFYPMEERIRLAINAGVDIILFGNNLQYHPEQGRRVHAAIMRLVASGAVSPARIAESWGRIRALKANLQ</sequence>
<dbReference type="GO" id="GO:0004553">
    <property type="term" value="F:hydrolase activity, hydrolyzing O-glycosyl compounds"/>
    <property type="evidence" value="ECO:0007669"/>
    <property type="project" value="InterPro"/>
</dbReference>
<protein>
    <submittedName>
        <fullName evidence="6">Glycosyl hydrolase, family 3</fullName>
    </submittedName>
</protein>
<feature type="signal peptide" evidence="4">
    <location>
        <begin position="1"/>
        <end position="23"/>
    </location>
</feature>
<name>A0A212JE57_9DELT</name>
<accession>A0A212JE57</accession>
<dbReference type="InterPro" id="IPR036962">
    <property type="entry name" value="Glyco_hydro_3_N_sf"/>
</dbReference>
<evidence type="ECO:0000256" key="3">
    <source>
        <dbReference type="ARBA" id="ARBA00023295"/>
    </source>
</evidence>
<dbReference type="EMBL" id="FLUQ01000001">
    <property type="protein sequence ID" value="SBV97717.1"/>
    <property type="molecule type" value="Genomic_DNA"/>
</dbReference>